<dbReference type="AlphaFoldDB" id="A0A9Q0QEW4"/>
<dbReference type="Proteomes" id="UP001151532">
    <property type="component" value="Chromosome 3"/>
</dbReference>
<accession>A0A9Q0QEW4</accession>
<keyword evidence="2" id="KW-1185">Reference proteome</keyword>
<name>A0A9Q0QEW4_SALPP</name>
<proteinExistence type="predicted"/>
<reference evidence="1" key="2">
    <citation type="journal article" date="2023" name="Int. J. Mol. Sci.">
        <title>De Novo Assembly and Annotation of 11 Diverse Shrub Willow (Salix) Genomes Reveals Novel Gene Organization in Sex-Linked Regions.</title>
        <authorList>
            <person name="Hyden B."/>
            <person name="Feng K."/>
            <person name="Yates T.B."/>
            <person name="Jawdy S."/>
            <person name="Cereghino C."/>
            <person name="Smart L.B."/>
            <person name="Muchero W."/>
        </authorList>
    </citation>
    <scope>NUCLEOTIDE SEQUENCE</scope>
    <source>
        <tissue evidence="1">Shoot tip</tissue>
    </source>
</reference>
<protein>
    <submittedName>
        <fullName evidence="1">Uncharacterized protein</fullName>
    </submittedName>
</protein>
<comment type="caution">
    <text evidence="1">The sequence shown here is derived from an EMBL/GenBank/DDBJ whole genome shotgun (WGS) entry which is preliminary data.</text>
</comment>
<organism evidence="1 2">
    <name type="scientific">Salix purpurea</name>
    <name type="common">Purple osier willow</name>
    <dbReference type="NCBI Taxonomy" id="77065"/>
    <lineage>
        <taxon>Eukaryota</taxon>
        <taxon>Viridiplantae</taxon>
        <taxon>Streptophyta</taxon>
        <taxon>Embryophyta</taxon>
        <taxon>Tracheophyta</taxon>
        <taxon>Spermatophyta</taxon>
        <taxon>Magnoliopsida</taxon>
        <taxon>eudicotyledons</taxon>
        <taxon>Gunneridae</taxon>
        <taxon>Pentapetalae</taxon>
        <taxon>rosids</taxon>
        <taxon>fabids</taxon>
        <taxon>Malpighiales</taxon>
        <taxon>Salicaceae</taxon>
        <taxon>Saliceae</taxon>
        <taxon>Salix</taxon>
    </lineage>
</organism>
<dbReference type="EMBL" id="JAPFFK010000016">
    <property type="protein sequence ID" value="KAJ6705376.1"/>
    <property type="molecule type" value="Genomic_DNA"/>
</dbReference>
<evidence type="ECO:0000313" key="2">
    <source>
        <dbReference type="Proteomes" id="UP001151532"/>
    </source>
</evidence>
<gene>
    <name evidence="1" type="ORF">OIU79_010139</name>
</gene>
<sequence>MDAWLTPVIRIDFLTFQCNCDVPVQILKLEGLLLFLSCIFF</sequence>
<evidence type="ECO:0000313" key="1">
    <source>
        <dbReference type="EMBL" id="KAJ6705376.1"/>
    </source>
</evidence>
<reference evidence="1" key="1">
    <citation type="submission" date="2022-11" db="EMBL/GenBank/DDBJ databases">
        <authorList>
            <person name="Hyden B.L."/>
            <person name="Feng K."/>
            <person name="Yates T."/>
            <person name="Jawdy S."/>
            <person name="Smart L.B."/>
            <person name="Muchero W."/>
        </authorList>
    </citation>
    <scope>NUCLEOTIDE SEQUENCE</scope>
    <source>
        <tissue evidence="1">Shoot tip</tissue>
    </source>
</reference>